<organism evidence="2">
    <name type="scientific">Camponotus floridanus</name>
    <name type="common">Florida carpenter ant</name>
    <dbReference type="NCBI Taxonomy" id="104421"/>
    <lineage>
        <taxon>Eukaryota</taxon>
        <taxon>Metazoa</taxon>
        <taxon>Ecdysozoa</taxon>
        <taxon>Arthropoda</taxon>
        <taxon>Hexapoda</taxon>
        <taxon>Insecta</taxon>
        <taxon>Pterygota</taxon>
        <taxon>Neoptera</taxon>
        <taxon>Endopterygota</taxon>
        <taxon>Hymenoptera</taxon>
        <taxon>Apocrita</taxon>
        <taxon>Aculeata</taxon>
        <taxon>Formicoidea</taxon>
        <taxon>Formicidae</taxon>
        <taxon>Formicinae</taxon>
        <taxon>Camponotus</taxon>
    </lineage>
</organism>
<protein>
    <submittedName>
        <fullName evidence="1">Uncharacterized protein</fullName>
    </submittedName>
</protein>
<dbReference type="EMBL" id="GL436428">
    <property type="protein sequence ID" value="EFN72048.1"/>
    <property type="molecule type" value="Genomic_DNA"/>
</dbReference>
<dbReference type="OrthoDB" id="6419576at2759"/>
<accession>E2A3I4</accession>
<dbReference type="InParanoid" id="E2A3I4"/>
<reference evidence="1 2" key="1">
    <citation type="journal article" date="2010" name="Science">
        <title>Genomic comparison of the ants Camponotus floridanus and Harpegnathos saltator.</title>
        <authorList>
            <person name="Bonasio R."/>
            <person name="Zhang G."/>
            <person name="Ye C."/>
            <person name="Mutti N.S."/>
            <person name="Fang X."/>
            <person name="Qin N."/>
            <person name="Donahue G."/>
            <person name="Yang P."/>
            <person name="Li Q."/>
            <person name="Li C."/>
            <person name="Zhang P."/>
            <person name="Huang Z."/>
            <person name="Berger S.L."/>
            <person name="Reinberg D."/>
            <person name="Wang J."/>
            <person name="Liebig J."/>
        </authorList>
    </citation>
    <scope>NUCLEOTIDE SEQUENCE [LARGE SCALE GENOMIC DNA]</scope>
    <source>
        <strain evidence="2">C129</strain>
    </source>
</reference>
<gene>
    <name evidence="1" type="ORF">EAG_14000</name>
</gene>
<dbReference type="OMA" id="YENRMIT"/>
<dbReference type="Pfam" id="PF16984">
    <property type="entry name" value="Grp7_allergen"/>
    <property type="match status" value="2"/>
</dbReference>
<dbReference type="Gene3D" id="3.15.10.50">
    <property type="match status" value="2"/>
</dbReference>
<keyword evidence="2" id="KW-1185">Reference proteome</keyword>
<dbReference type="InterPro" id="IPR020234">
    <property type="entry name" value="Mite_allergen_group-7"/>
</dbReference>
<sequence>MYKIDLILKSGILKGLSNLKRQNNATLTYADRLLKLDVGFEFKLLQGTYDYVAKVIFRNLKGHIKALTENVRAIMNITFNTTDYTLTLDKFHLQVPSLISVNGEEKKVVLDDKIDKLLPAIRTFILKNGLDPTQLGDYSESIFPHLPGAFKGSVDLKKGWLQNLSTIRRTNHIIGIYKDKLLTLDMDLGFDVLDCTYEYYLKYLFFTRHGDVFSRFYDLDINVSLTIDLAKYYIELNSIKFSDVRKYDIKFEGHILDRLLNILVKAVTVIFRKCVLVAIEERSIKIFGAKIDEWNNSIPRPKYAMLPIIQWFDDLNAQLN</sequence>
<evidence type="ECO:0000313" key="2">
    <source>
        <dbReference type="Proteomes" id="UP000000311"/>
    </source>
</evidence>
<name>E2A3I4_CAMFO</name>
<evidence type="ECO:0000313" key="1">
    <source>
        <dbReference type="EMBL" id="EFN72048.1"/>
    </source>
</evidence>
<dbReference type="AlphaFoldDB" id="E2A3I4"/>
<dbReference type="InterPro" id="IPR038602">
    <property type="entry name" value="Mite_allergen_7_sf"/>
</dbReference>
<dbReference type="Proteomes" id="UP000000311">
    <property type="component" value="Unassembled WGS sequence"/>
</dbReference>
<proteinExistence type="predicted"/>